<organism evidence="5 6">
    <name type="scientific">Streptomyces monticola</name>
    <dbReference type="NCBI Taxonomy" id="2666263"/>
    <lineage>
        <taxon>Bacteria</taxon>
        <taxon>Bacillati</taxon>
        <taxon>Actinomycetota</taxon>
        <taxon>Actinomycetes</taxon>
        <taxon>Kitasatosporales</taxon>
        <taxon>Streptomycetaceae</taxon>
        <taxon>Streptomyces</taxon>
    </lineage>
</organism>
<dbReference type="InterPro" id="IPR014043">
    <property type="entry name" value="Acyl_transferase_dom"/>
</dbReference>
<dbReference type="InterPro" id="IPR050091">
    <property type="entry name" value="PKS_NRPS_Biosynth_Enz"/>
</dbReference>
<evidence type="ECO:0000256" key="1">
    <source>
        <dbReference type="ARBA" id="ARBA00022679"/>
    </source>
</evidence>
<proteinExistence type="predicted"/>
<feature type="domain" description="Malonyl-CoA:ACP transacylase (MAT)" evidence="4">
    <location>
        <begin position="2"/>
        <end position="206"/>
    </location>
</feature>
<keyword evidence="3 5" id="KW-0012">Acyltransferase</keyword>
<protein>
    <submittedName>
        <fullName evidence="5">Acyltransferase domain-containing protein</fullName>
        <ecNumber evidence="5">2.3.1.-</ecNumber>
    </submittedName>
</protein>
<dbReference type="SUPFAM" id="SSF52151">
    <property type="entry name" value="FabD/lysophospholipase-like"/>
    <property type="match status" value="1"/>
</dbReference>
<dbReference type="SMART" id="SM00827">
    <property type="entry name" value="PKS_AT"/>
    <property type="match status" value="1"/>
</dbReference>
<evidence type="ECO:0000313" key="6">
    <source>
        <dbReference type="Proteomes" id="UP001596523"/>
    </source>
</evidence>
<dbReference type="InterPro" id="IPR001227">
    <property type="entry name" value="Ac_transferase_dom_sf"/>
</dbReference>
<dbReference type="RefSeq" id="WP_381842168.1">
    <property type="nucleotide sequence ID" value="NZ_JBHTCF010000072.1"/>
</dbReference>
<evidence type="ECO:0000256" key="3">
    <source>
        <dbReference type="ARBA" id="ARBA00023315"/>
    </source>
</evidence>
<dbReference type="SUPFAM" id="SSF55048">
    <property type="entry name" value="Probable ACP-binding domain of malonyl-CoA ACP transacylase"/>
    <property type="match status" value="1"/>
</dbReference>
<dbReference type="PANTHER" id="PTHR43775">
    <property type="entry name" value="FATTY ACID SYNTHASE"/>
    <property type="match status" value="1"/>
</dbReference>
<name>A0ABW2JZ92_9ACTN</name>
<dbReference type="Proteomes" id="UP001596523">
    <property type="component" value="Unassembled WGS sequence"/>
</dbReference>
<evidence type="ECO:0000259" key="4">
    <source>
        <dbReference type="SMART" id="SM00827"/>
    </source>
</evidence>
<dbReference type="InterPro" id="IPR016035">
    <property type="entry name" value="Acyl_Trfase/lysoPLipase"/>
</dbReference>
<comment type="caution">
    <text evidence="5">The sequence shown here is derived from an EMBL/GenBank/DDBJ whole genome shotgun (WGS) entry which is preliminary data.</text>
</comment>
<dbReference type="Gene3D" id="3.40.366.10">
    <property type="entry name" value="Malonyl-Coenzyme A Acyl Carrier Protein, domain 2"/>
    <property type="match status" value="1"/>
</dbReference>
<dbReference type="InterPro" id="IPR016036">
    <property type="entry name" value="Malonyl_transacylase_ACP-bd"/>
</dbReference>
<dbReference type="PANTHER" id="PTHR43775:SF51">
    <property type="entry name" value="INACTIVE PHENOLPHTHIOCEROL SYNTHESIS POLYKETIDE SYNTHASE TYPE I PKS1-RELATED"/>
    <property type="match status" value="1"/>
</dbReference>
<evidence type="ECO:0000256" key="2">
    <source>
        <dbReference type="ARBA" id="ARBA00023268"/>
    </source>
</evidence>
<keyword evidence="1 5" id="KW-0808">Transferase</keyword>
<keyword evidence="6" id="KW-1185">Reference proteome</keyword>
<evidence type="ECO:0000313" key="5">
    <source>
        <dbReference type="EMBL" id="MFC7310866.1"/>
    </source>
</evidence>
<keyword evidence="2" id="KW-0511">Multifunctional enzyme</keyword>
<dbReference type="EC" id="2.3.1.-" evidence="5"/>
<accession>A0ABW2JZ92</accession>
<dbReference type="GO" id="GO:0016746">
    <property type="term" value="F:acyltransferase activity"/>
    <property type="evidence" value="ECO:0007669"/>
    <property type="project" value="UniProtKB-KW"/>
</dbReference>
<feature type="non-terminal residue" evidence="5">
    <location>
        <position position="1"/>
    </location>
</feature>
<gene>
    <name evidence="5" type="ORF">ACFQVC_42480</name>
</gene>
<sequence length="206" mass="22470">EVGGELREVIWGEDPEKLNRTEFTQPALFAIEVALYRLVESWGIRPDFLAGHSIGEIAAAHVAGVLSLPDAVQLVSARGKLMQALPEGGAMVAIQATEDEVTPHLTDTDTVTIAAINGPTAVVISGDETQALAIKAHFEAEGRKTTRLKVSHAFHSPLMEPMLDEFRTVAASLTYHEPSIPVLKDITDPEYWVRHVRDAVRFADDI</sequence>
<dbReference type="EMBL" id="JBHTCF010000072">
    <property type="protein sequence ID" value="MFC7310866.1"/>
    <property type="molecule type" value="Genomic_DNA"/>
</dbReference>
<feature type="non-terminal residue" evidence="5">
    <location>
        <position position="206"/>
    </location>
</feature>
<reference evidence="6" key="1">
    <citation type="journal article" date="2019" name="Int. J. Syst. Evol. Microbiol.">
        <title>The Global Catalogue of Microorganisms (GCM) 10K type strain sequencing project: providing services to taxonomists for standard genome sequencing and annotation.</title>
        <authorList>
            <consortium name="The Broad Institute Genomics Platform"/>
            <consortium name="The Broad Institute Genome Sequencing Center for Infectious Disease"/>
            <person name="Wu L."/>
            <person name="Ma J."/>
        </authorList>
    </citation>
    <scope>NUCLEOTIDE SEQUENCE [LARGE SCALE GENOMIC DNA]</scope>
    <source>
        <strain evidence="6">SYNS20</strain>
    </source>
</reference>
<dbReference type="Pfam" id="PF00698">
    <property type="entry name" value="Acyl_transf_1"/>
    <property type="match status" value="1"/>
</dbReference>